<organism evidence="2">
    <name type="scientific">Siphoviridae sp. ctE6L85</name>
    <dbReference type="NCBI Taxonomy" id="2826202"/>
    <lineage>
        <taxon>Viruses</taxon>
        <taxon>Duplodnaviria</taxon>
        <taxon>Heunggongvirae</taxon>
        <taxon>Uroviricota</taxon>
        <taxon>Caudoviricetes</taxon>
    </lineage>
</organism>
<accession>A0A8S5QQ01</accession>
<reference evidence="2" key="1">
    <citation type="journal article" date="2021" name="Proc. Natl. Acad. Sci. U.S.A.">
        <title>A Catalog of Tens of Thousands of Viruses from Human Metagenomes Reveals Hidden Associations with Chronic Diseases.</title>
        <authorList>
            <person name="Tisza M.J."/>
            <person name="Buck C.B."/>
        </authorList>
    </citation>
    <scope>NUCLEOTIDE SEQUENCE</scope>
    <source>
        <strain evidence="2">CtE6L85</strain>
    </source>
</reference>
<evidence type="ECO:0000313" key="2">
    <source>
        <dbReference type="EMBL" id="DAE21302.1"/>
    </source>
</evidence>
<dbReference type="InterPro" id="IPR041352">
    <property type="entry name" value="Mtd_N"/>
</dbReference>
<proteinExistence type="predicted"/>
<dbReference type="SUPFAM" id="SSF69349">
    <property type="entry name" value="Phage fibre proteins"/>
    <property type="match status" value="1"/>
</dbReference>
<feature type="domain" description="Major tropism determinant N-terminal" evidence="1">
    <location>
        <begin position="10"/>
        <end position="49"/>
    </location>
</feature>
<sequence>MPNKTMKTKIQVRRDTTANWLTNKDVVPAAGEPCFDLELGTLKIGDGVTSYENLKEISGGQAAHYEGVRGNGESDTDVISRVLAAAGAEAQKDDIFVVKALIAGGKYSYTAYVYDGSAWAAMDGNYSAENVYFADDLTYTAAIGVLTVPSSGSGTIAASGKNVKDVLASILAAEKNPTATQPAVTITCKQIAAYEVGTKVTPAYTASLSAGSYTYGPATGITATAWSVTDGTATKDTAFGSFDEMTVGDSTSYTITATATHGAGAVPVTNLGNPYADGKIAAGNKSKATGKITGYRNSFYGTLEAKDGEVNSALVRGLSGKSGKALAAGNSFNLAIPVGAIRVVFAYPATLRDVSSVQDVNGMNAEVKTAFTKSVVSVEGANGYQAIDYKVYVMDMANANDTANTYKVTI</sequence>
<evidence type="ECO:0000259" key="1">
    <source>
        <dbReference type="Pfam" id="PF18454"/>
    </source>
</evidence>
<name>A0A8S5QQ01_9CAUD</name>
<protein>
    <submittedName>
        <fullName evidence="2">Hyaluronidase</fullName>
    </submittedName>
</protein>
<dbReference type="Pfam" id="PF18454">
    <property type="entry name" value="Mtd_N"/>
    <property type="match status" value="1"/>
</dbReference>
<dbReference type="Gene3D" id="2.10.10.30">
    <property type="match status" value="1"/>
</dbReference>
<dbReference type="EMBL" id="BK015711">
    <property type="protein sequence ID" value="DAE21302.1"/>
    <property type="molecule type" value="Genomic_DNA"/>
</dbReference>